<accession>A0A6G0TDA8</accession>
<dbReference type="Proteomes" id="UP000475862">
    <property type="component" value="Unassembled WGS sequence"/>
</dbReference>
<feature type="transmembrane region" description="Helical" evidence="5">
    <location>
        <begin position="95"/>
        <end position="116"/>
    </location>
</feature>
<sequence length="348" mass="40233">MDFIRYDCAPERSLIIVTILYTAALTVSTSNQNTLVQKSTCDPLVPFGECLLGEYEGQRQVASNITYLQYSISFVVALLAGAWSDSHGRRRKPLIFLPIIGQILTDGLYFVNNFWYWTSTFNIIFTAVIPGLYVGRNMFWIGVMSYVSENSKFEGEYEIIMQYISKSFMWYHDDYIYFSVIKMLAIIFGTMFSVFVLSYNMKIHDLAIGISACIIYIIAAILYIVSNQFWQIFIISMIYLCHGSAVTITISLTSKIMDNDQLGRFYSIQTCMNTVLTFGLVKAYETATDNRFYTKFGHFCLMILMYVILTIPILFVFIILYSKYKNFWIRDTARTSRTRQQTVYVIST</sequence>
<evidence type="ECO:0000256" key="5">
    <source>
        <dbReference type="SAM" id="Phobius"/>
    </source>
</evidence>
<evidence type="ECO:0000313" key="6">
    <source>
        <dbReference type="EMBL" id="KAE9530454.1"/>
    </source>
</evidence>
<feature type="transmembrane region" description="Helical" evidence="5">
    <location>
        <begin position="296"/>
        <end position="321"/>
    </location>
</feature>
<evidence type="ECO:0000313" key="7">
    <source>
        <dbReference type="Proteomes" id="UP000475862"/>
    </source>
</evidence>
<protein>
    <submittedName>
        <fullName evidence="6">Uncharacterized protein</fullName>
    </submittedName>
</protein>
<evidence type="ECO:0000256" key="2">
    <source>
        <dbReference type="ARBA" id="ARBA00022692"/>
    </source>
</evidence>
<dbReference type="AlphaFoldDB" id="A0A6G0TDA8"/>
<reference evidence="6 7" key="1">
    <citation type="submission" date="2019-08" db="EMBL/GenBank/DDBJ databases">
        <title>The genome of the soybean aphid Biotype 1, its phylome, world population structure and adaptation to the North American continent.</title>
        <authorList>
            <person name="Giordano R."/>
            <person name="Donthu R.K."/>
            <person name="Hernandez A.G."/>
            <person name="Wright C.L."/>
            <person name="Zimin A.V."/>
        </authorList>
    </citation>
    <scope>NUCLEOTIDE SEQUENCE [LARGE SCALE GENOMIC DNA]</scope>
    <source>
        <tissue evidence="6">Whole aphids</tissue>
    </source>
</reference>
<organism evidence="6 7">
    <name type="scientific">Aphis glycines</name>
    <name type="common">Soybean aphid</name>
    <dbReference type="NCBI Taxonomy" id="307491"/>
    <lineage>
        <taxon>Eukaryota</taxon>
        <taxon>Metazoa</taxon>
        <taxon>Ecdysozoa</taxon>
        <taxon>Arthropoda</taxon>
        <taxon>Hexapoda</taxon>
        <taxon>Insecta</taxon>
        <taxon>Pterygota</taxon>
        <taxon>Neoptera</taxon>
        <taxon>Paraneoptera</taxon>
        <taxon>Hemiptera</taxon>
        <taxon>Sternorrhyncha</taxon>
        <taxon>Aphidomorpha</taxon>
        <taxon>Aphidoidea</taxon>
        <taxon>Aphididae</taxon>
        <taxon>Aphidini</taxon>
        <taxon>Aphis</taxon>
        <taxon>Aphis</taxon>
    </lineage>
</organism>
<dbReference type="OrthoDB" id="6602995at2759"/>
<keyword evidence="3 5" id="KW-1133">Transmembrane helix</keyword>
<evidence type="ECO:0000256" key="4">
    <source>
        <dbReference type="ARBA" id="ARBA00023136"/>
    </source>
</evidence>
<evidence type="ECO:0000256" key="3">
    <source>
        <dbReference type="ARBA" id="ARBA00022989"/>
    </source>
</evidence>
<feature type="transmembrane region" description="Helical" evidence="5">
    <location>
        <begin position="123"/>
        <end position="147"/>
    </location>
</feature>
<feature type="transmembrane region" description="Helical" evidence="5">
    <location>
        <begin position="65"/>
        <end position="83"/>
    </location>
</feature>
<proteinExistence type="predicted"/>
<keyword evidence="2 5" id="KW-0812">Transmembrane</keyword>
<name>A0A6G0TDA8_APHGL</name>
<dbReference type="GO" id="GO:0022857">
    <property type="term" value="F:transmembrane transporter activity"/>
    <property type="evidence" value="ECO:0007669"/>
    <property type="project" value="TreeGrafter"/>
</dbReference>
<comment type="subcellular location">
    <subcellularLocation>
        <location evidence="1">Membrane</location>
        <topology evidence="1">Multi-pass membrane protein</topology>
    </subcellularLocation>
</comment>
<feature type="transmembrane region" description="Helical" evidence="5">
    <location>
        <begin position="232"/>
        <end position="253"/>
    </location>
</feature>
<evidence type="ECO:0000256" key="1">
    <source>
        <dbReference type="ARBA" id="ARBA00004141"/>
    </source>
</evidence>
<dbReference type="PANTHER" id="PTHR23507:SF1">
    <property type="entry name" value="FI18259P1-RELATED"/>
    <property type="match status" value="1"/>
</dbReference>
<keyword evidence="4 5" id="KW-0472">Membrane</keyword>
<feature type="transmembrane region" description="Helical" evidence="5">
    <location>
        <begin position="265"/>
        <end position="284"/>
    </location>
</feature>
<dbReference type="EMBL" id="VYZN01000042">
    <property type="protein sequence ID" value="KAE9530454.1"/>
    <property type="molecule type" value="Genomic_DNA"/>
</dbReference>
<comment type="caution">
    <text evidence="6">The sequence shown here is derived from an EMBL/GenBank/DDBJ whole genome shotgun (WGS) entry which is preliminary data.</text>
</comment>
<feature type="transmembrane region" description="Helical" evidence="5">
    <location>
        <begin position="175"/>
        <end position="199"/>
    </location>
</feature>
<gene>
    <name evidence="6" type="ORF">AGLY_010916</name>
</gene>
<dbReference type="GO" id="GO:0016020">
    <property type="term" value="C:membrane"/>
    <property type="evidence" value="ECO:0007669"/>
    <property type="project" value="UniProtKB-SubCell"/>
</dbReference>
<keyword evidence="7" id="KW-1185">Reference proteome</keyword>
<dbReference type="PANTHER" id="PTHR23507">
    <property type="entry name" value="ZGC:174356"/>
    <property type="match status" value="1"/>
</dbReference>
<feature type="transmembrane region" description="Helical" evidence="5">
    <location>
        <begin position="206"/>
        <end position="226"/>
    </location>
</feature>